<sequence>TQLGKTQTDEQKMIQDRLKKIQGIKHSVDLSKRNIEKEKAGSVEVFTALIRSIERSQAELLEVMEEKQKAAERQAEGLIKELEQEITVLKSWSSSHTLRSISTSY</sequence>
<evidence type="ECO:0000313" key="4">
    <source>
        <dbReference type="Proteomes" id="UP000727407"/>
    </source>
</evidence>
<feature type="domain" description="TRIM8/14/16/25/29/45/65 coiled-coil region" evidence="2">
    <location>
        <begin position="14"/>
        <end position="93"/>
    </location>
</feature>
<gene>
    <name evidence="3" type="ORF">DAT39_010230</name>
</gene>
<dbReference type="AlphaFoldDB" id="A0A8J4U4P6"/>
<comment type="caution">
    <text evidence="3">The sequence shown here is derived from an EMBL/GenBank/DDBJ whole genome shotgun (WGS) entry which is preliminary data.</text>
</comment>
<accession>A0A8J4U4P6</accession>
<protein>
    <submittedName>
        <fullName evidence="3">E3 ubiquitin-protein ligase TRIM39-like</fullName>
    </submittedName>
</protein>
<dbReference type="Proteomes" id="UP000727407">
    <property type="component" value="Unassembled WGS sequence"/>
</dbReference>
<proteinExistence type="predicted"/>
<dbReference type="EMBL" id="QNUK01000147">
    <property type="protein sequence ID" value="KAF5900038.1"/>
    <property type="molecule type" value="Genomic_DNA"/>
</dbReference>
<feature type="non-terminal residue" evidence="3">
    <location>
        <position position="105"/>
    </location>
</feature>
<evidence type="ECO:0000256" key="1">
    <source>
        <dbReference type="SAM" id="Coils"/>
    </source>
</evidence>
<dbReference type="OrthoDB" id="6105938at2759"/>
<keyword evidence="1" id="KW-0175">Coiled coil</keyword>
<keyword evidence="4" id="KW-1185">Reference proteome</keyword>
<dbReference type="InterPro" id="IPR058030">
    <property type="entry name" value="TRIM8/14/16/25/29/45/65_CC"/>
</dbReference>
<name>A0A8J4U4P6_CLAMG</name>
<feature type="coiled-coil region" evidence="1">
    <location>
        <begin position="53"/>
        <end position="85"/>
    </location>
</feature>
<evidence type="ECO:0000313" key="3">
    <source>
        <dbReference type="EMBL" id="KAF5900038.1"/>
    </source>
</evidence>
<organism evidence="3 4">
    <name type="scientific">Clarias magur</name>
    <name type="common">Asian catfish</name>
    <name type="synonym">Macropteronotus magur</name>
    <dbReference type="NCBI Taxonomy" id="1594786"/>
    <lineage>
        <taxon>Eukaryota</taxon>
        <taxon>Metazoa</taxon>
        <taxon>Chordata</taxon>
        <taxon>Craniata</taxon>
        <taxon>Vertebrata</taxon>
        <taxon>Euteleostomi</taxon>
        <taxon>Actinopterygii</taxon>
        <taxon>Neopterygii</taxon>
        <taxon>Teleostei</taxon>
        <taxon>Ostariophysi</taxon>
        <taxon>Siluriformes</taxon>
        <taxon>Clariidae</taxon>
        <taxon>Clarias</taxon>
    </lineage>
</organism>
<evidence type="ECO:0000259" key="2">
    <source>
        <dbReference type="Pfam" id="PF25600"/>
    </source>
</evidence>
<dbReference type="Pfam" id="PF25600">
    <property type="entry name" value="TRIM_CC"/>
    <property type="match status" value="1"/>
</dbReference>
<reference evidence="3" key="1">
    <citation type="submission" date="2020-07" db="EMBL/GenBank/DDBJ databases">
        <title>Clarias magur genome sequencing, assembly and annotation.</title>
        <authorList>
            <person name="Kushwaha B."/>
            <person name="Kumar R."/>
            <person name="Das P."/>
            <person name="Joshi C.G."/>
            <person name="Kumar D."/>
            <person name="Nagpure N.S."/>
            <person name="Pandey M."/>
            <person name="Agarwal S."/>
            <person name="Srivastava S."/>
            <person name="Singh M."/>
            <person name="Sahoo L."/>
            <person name="Jayasankar P."/>
            <person name="Meher P.K."/>
            <person name="Koringa P.G."/>
            <person name="Iquebal M.A."/>
            <person name="Das S.P."/>
            <person name="Bit A."/>
            <person name="Patnaik S."/>
            <person name="Patel N."/>
            <person name="Shah T.M."/>
            <person name="Hinsu A."/>
            <person name="Jena J.K."/>
        </authorList>
    </citation>
    <scope>NUCLEOTIDE SEQUENCE</scope>
    <source>
        <strain evidence="3">CIFAMagur01</strain>
        <tissue evidence="3">Testis</tissue>
    </source>
</reference>
<feature type="non-terminal residue" evidence="3">
    <location>
        <position position="1"/>
    </location>
</feature>